<dbReference type="InterPro" id="IPR040758">
    <property type="entry name" value="PrmC_N"/>
</dbReference>
<reference evidence="8 9" key="1">
    <citation type="submission" date="2019-02" db="EMBL/GenBank/DDBJ databases">
        <title>Genomic Encyclopedia of Type Strains, Phase IV (KMG-IV): sequencing the most valuable type-strain genomes for metagenomic binning, comparative biology and taxonomic classification.</title>
        <authorList>
            <person name="Goeker M."/>
        </authorList>
    </citation>
    <scope>NUCLEOTIDE SEQUENCE [LARGE SCALE GENOMIC DNA]</scope>
    <source>
        <strain evidence="8 9">DSM 10617</strain>
    </source>
</reference>
<gene>
    <name evidence="5" type="primary">prmC</name>
    <name evidence="8" type="ORF">EV685_3625</name>
</gene>
<feature type="binding site" evidence="5">
    <location>
        <begin position="123"/>
        <end position="127"/>
    </location>
    <ligand>
        <name>S-adenosyl-L-methionine</name>
        <dbReference type="ChEBI" id="CHEBI:59789"/>
    </ligand>
</feature>
<dbReference type="EC" id="2.1.1.297" evidence="5"/>
<comment type="catalytic activity">
    <reaction evidence="4 5">
        <text>L-glutaminyl-[peptide chain release factor] + S-adenosyl-L-methionine = N(5)-methyl-L-glutaminyl-[peptide chain release factor] + S-adenosyl-L-homocysteine + H(+)</text>
        <dbReference type="Rhea" id="RHEA:42896"/>
        <dbReference type="Rhea" id="RHEA-COMP:10271"/>
        <dbReference type="Rhea" id="RHEA-COMP:10272"/>
        <dbReference type="ChEBI" id="CHEBI:15378"/>
        <dbReference type="ChEBI" id="CHEBI:30011"/>
        <dbReference type="ChEBI" id="CHEBI:57856"/>
        <dbReference type="ChEBI" id="CHEBI:59789"/>
        <dbReference type="ChEBI" id="CHEBI:61891"/>
        <dbReference type="EC" id="2.1.1.297"/>
    </reaction>
</comment>
<dbReference type="GO" id="GO:0102559">
    <property type="term" value="F:peptide chain release factor N(5)-glutamine methyltransferase activity"/>
    <property type="evidence" value="ECO:0007669"/>
    <property type="project" value="UniProtKB-EC"/>
</dbReference>
<accession>A0A4Q7LD82</accession>
<dbReference type="NCBIfam" id="TIGR03534">
    <property type="entry name" value="RF_mod_PrmC"/>
    <property type="match status" value="1"/>
</dbReference>
<evidence type="ECO:0000256" key="2">
    <source>
        <dbReference type="ARBA" id="ARBA00022679"/>
    </source>
</evidence>
<evidence type="ECO:0000313" key="8">
    <source>
        <dbReference type="EMBL" id="RZS47421.1"/>
    </source>
</evidence>
<evidence type="ECO:0000256" key="4">
    <source>
        <dbReference type="ARBA" id="ARBA00048391"/>
    </source>
</evidence>
<feature type="domain" description="Methyltransferase small" evidence="6">
    <location>
        <begin position="109"/>
        <end position="193"/>
    </location>
</feature>
<dbReference type="InterPro" id="IPR002052">
    <property type="entry name" value="DNA_methylase_N6_adenine_CS"/>
</dbReference>
<feature type="binding site" evidence="5">
    <location>
        <position position="173"/>
    </location>
    <ligand>
        <name>S-adenosyl-L-methionine</name>
        <dbReference type="ChEBI" id="CHEBI:59789"/>
    </ligand>
</feature>
<dbReference type="AlphaFoldDB" id="A0A4Q7LD82"/>
<dbReference type="InterPro" id="IPR050320">
    <property type="entry name" value="N5-glutamine_MTase"/>
</dbReference>
<dbReference type="PROSITE" id="PS00092">
    <property type="entry name" value="N6_MTASE"/>
    <property type="match status" value="1"/>
</dbReference>
<comment type="similarity">
    <text evidence="5">Belongs to the protein N5-glutamine methyltransferase family. PrmC subfamily.</text>
</comment>
<dbReference type="PANTHER" id="PTHR18895">
    <property type="entry name" value="HEMK METHYLTRANSFERASE"/>
    <property type="match status" value="1"/>
</dbReference>
<evidence type="ECO:0000313" key="9">
    <source>
        <dbReference type="Proteomes" id="UP000293433"/>
    </source>
</evidence>
<dbReference type="FunFam" id="3.40.50.150:FF:000053">
    <property type="entry name" value="Release factor glutamine methyltransferase"/>
    <property type="match status" value="1"/>
</dbReference>
<dbReference type="GO" id="GO:0003676">
    <property type="term" value="F:nucleic acid binding"/>
    <property type="evidence" value="ECO:0007669"/>
    <property type="project" value="InterPro"/>
</dbReference>
<evidence type="ECO:0000256" key="5">
    <source>
        <dbReference type="HAMAP-Rule" id="MF_02126"/>
    </source>
</evidence>
<dbReference type="Pfam" id="PF17827">
    <property type="entry name" value="PrmC_N"/>
    <property type="match status" value="1"/>
</dbReference>
<proteinExistence type="inferred from homology"/>
<dbReference type="CDD" id="cd02440">
    <property type="entry name" value="AdoMet_MTases"/>
    <property type="match status" value="1"/>
</dbReference>
<dbReference type="PANTHER" id="PTHR18895:SF74">
    <property type="entry name" value="MTRF1L RELEASE FACTOR GLUTAMINE METHYLTRANSFERASE"/>
    <property type="match status" value="1"/>
</dbReference>
<keyword evidence="2 5" id="KW-0808">Transferase</keyword>
<sequence>MTTSAPAVSVAAALAQARAAGLDRIDRDLLLAELLQRTRSWLLIHDDHVLSADEARRWSDWCTRRAAGVPVAYLTGRHGFHGLELQVTPDVLDPRPDTETLVDWALDLLRHHPAPSPAVVDLGTGSGAIALAIQHRHAAARVTAVDRSAAALAVARHNGKRLGLAVDWRCGSWFAPLAGERVDLIVSNPPYIRADDPHLVNLRHEPIEALVSGPDGLDDLRVLVDGAPAHLHDGGWLLLEHGHDQADAVAALFAASGWQAIGHRQDLGGHRRCTGARWQHRQT</sequence>
<evidence type="ECO:0000256" key="3">
    <source>
        <dbReference type="ARBA" id="ARBA00022691"/>
    </source>
</evidence>
<feature type="binding site" evidence="5">
    <location>
        <begin position="188"/>
        <end position="191"/>
    </location>
    <ligand>
        <name>substrate</name>
    </ligand>
</feature>
<dbReference type="NCBIfam" id="TIGR00536">
    <property type="entry name" value="hemK_fam"/>
    <property type="match status" value="1"/>
</dbReference>
<name>A0A4Q7LD82_9BURK</name>
<feature type="binding site" evidence="5">
    <location>
        <position position="146"/>
    </location>
    <ligand>
        <name>S-adenosyl-L-methionine</name>
        <dbReference type="ChEBI" id="CHEBI:59789"/>
    </ligand>
</feature>
<feature type="domain" description="Release factor glutamine methyltransferase N-terminal" evidence="7">
    <location>
        <begin position="13"/>
        <end position="76"/>
    </location>
</feature>
<keyword evidence="1 5" id="KW-0489">Methyltransferase</keyword>
<dbReference type="HAMAP" id="MF_02126">
    <property type="entry name" value="RF_methyltr_PrmC"/>
    <property type="match status" value="1"/>
</dbReference>
<dbReference type="Proteomes" id="UP000293433">
    <property type="component" value="Unassembled WGS sequence"/>
</dbReference>
<dbReference type="Gene3D" id="3.40.50.150">
    <property type="entry name" value="Vaccinia Virus protein VP39"/>
    <property type="match status" value="1"/>
</dbReference>
<dbReference type="InterPro" id="IPR019874">
    <property type="entry name" value="RF_methyltr_PrmC"/>
</dbReference>
<dbReference type="SUPFAM" id="SSF53335">
    <property type="entry name" value="S-adenosyl-L-methionine-dependent methyltransferases"/>
    <property type="match status" value="1"/>
</dbReference>
<feature type="binding site" evidence="5">
    <location>
        <position position="188"/>
    </location>
    <ligand>
        <name>S-adenosyl-L-methionine</name>
        <dbReference type="ChEBI" id="CHEBI:59789"/>
    </ligand>
</feature>
<organism evidence="8 9">
    <name type="scientific">Sphaerotilus mobilis</name>
    <dbReference type="NCBI Taxonomy" id="47994"/>
    <lineage>
        <taxon>Bacteria</taxon>
        <taxon>Pseudomonadati</taxon>
        <taxon>Pseudomonadota</taxon>
        <taxon>Betaproteobacteria</taxon>
        <taxon>Burkholderiales</taxon>
        <taxon>Sphaerotilaceae</taxon>
        <taxon>Sphaerotilus</taxon>
    </lineage>
</organism>
<keyword evidence="3 5" id="KW-0949">S-adenosyl-L-methionine</keyword>
<evidence type="ECO:0000256" key="1">
    <source>
        <dbReference type="ARBA" id="ARBA00022603"/>
    </source>
</evidence>
<protein>
    <recommendedName>
        <fullName evidence="5">Release factor glutamine methyltransferase</fullName>
        <shortName evidence="5">RF MTase</shortName>
        <ecNumber evidence="5">2.1.1.297</ecNumber>
    </recommendedName>
    <alternativeName>
        <fullName evidence="5">N5-glutamine methyltransferase PrmC</fullName>
    </alternativeName>
    <alternativeName>
        <fullName evidence="5">Protein-(glutamine-N5) MTase PrmC</fullName>
    </alternativeName>
    <alternativeName>
        <fullName evidence="5">Protein-glutamine N-methyltransferase PrmC</fullName>
    </alternativeName>
</protein>
<comment type="function">
    <text evidence="5">Methylates the class 1 translation termination release factors RF1/PrfA and RF2/PrfB on the glutamine residue of the universally conserved GGQ motif.</text>
</comment>
<dbReference type="EMBL" id="SGWV01000012">
    <property type="protein sequence ID" value="RZS47421.1"/>
    <property type="molecule type" value="Genomic_DNA"/>
</dbReference>
<evidence type="ECO:0000259" key="6">
    <source>
        <dbReference type="Pfam" id="PF05175"/>
    </source>
</evidence>
<keyword evidence="9" id="KW-1185">Reference proteome</keyword>
<dbReference type="Gene3D" id="1.10.8.10">
    <property type="entry name" value="DNA helicase RuvA subunit, C-terminal domain"/>
    <property type="match status" value="1"/>
</dbReference>
<dbReference type="InterPro" id="IPR004556">
    <property type="entry name" value="HemK-like"/>
</dbReference>
<dbReference type="Pfam" id="PF05175">
    <property type="entry name" value="MTS"/>
    <property type="match status" value="1"/>
</dbReference>
<dbReference type="GO" id="GO:0032259">
    <property type="term" value="P:methylation"/>
    <property type="evidence" value="ECO:0007669"/>
    <property type="project" value="UniProtKB-KW"/>
</dbReference>
<dbReference type="InterPro" id="IPR029063">
    <property type="entry name" value="SAM-dependent_MTases_sf"/>
</dbReference>
<evidence type="ECO:0000259" key="7">
    <source>
        <dbReference type="Pfam" id="PF17827"/>
    </source>
</evidence>
<dbReference type="InterPro" id="IPR007848">
    <property type="entry name" value="Small_mtfrase_dom"/>
</dbReference>
<dbReference type="RefSeq" id="WP_130483449.1">
    <property type="nucleotide sequence ID" value="NZ_SGWV01000012.1"/>
</dbReference>
<comment type="caution">
    <text evidence="8">The sequence shown here is derived from an EMBL/GenBank/DDBJ whole genome shotgun (WGS) entry which is preliminary data.</text>
</comment>
<dbReference type="OrthoDB" id="9800643at2"/>